<dbReference type="CDD" id="cd03193">
    <property type="entry name" value="GST_C_Metaxin"/>
    <property type="match status" value="1"/>
</dbReference>
<organism evidence="4 5">
    <name type="scientific">Aspergillus fumigatus</name>
    <name type="common">Neosartorya fumigata</name>
    <dbReference type="NCBI Taxonomy" id="746128"/>
    <lineage>
        <taxon>Eukaryota</taxon>
        <taxon>Fungi</taxon>
        <taxon>Dikarya</taxon>
        <taxon>Ascomycota</taxon>
        <taxon>Pezizomycotina</taxon>
        <taxon>Eurotiomycetes</taxon>
        <taxon>Eurotiomycetidae</taxon>
        <taxon>Eurotiales</taxon>
        <taxon>Aspergillaceae</taxon>
        <taxon>Aspergillus</taxon>
        <taxon>Aspergillus subgen. Fumigati</taxon>
    </lineage>
</organism>
<comment type="similarity">
    <text evidence="1">Belongs to the FAX family.</text>
</comment>
<dbReference type="Pfam" id="PF17171">
    <property type="entry name" value="GST_C_6"/>
    <property type="match status" value="1"/>
</dbReference>
<dbReference type="SFLD" id="SFLDG01200">
    <property type="entry name" value="SUF1.1"/>
    <property type="match status" value="1"/>
</dbReference>
<dbReference type="SUPFAM" id="SSF47616">
    <property type="entry name" value="GST C-terminal domain-like"/>
    <property type="match status" value="1"/>
</dbReference>
<evidence type="ECO:0008006" key="6">
    <source>
        <dbReference type="Google" id="ProtNLM"/>
    </source>
</evidence>
<dbReference type="Proteomes" id="UP000813423">
    <property type="component" value="Unassembled WGS sequence"/>
</dbReference>
<dbReference type="InterPro" id="IPR040079">
    <property type="entry name" value="Glutathione_S-Trfase"/>
</dbReference>
<evidence type="ECO:0000256" key="1">
    <source>
        <dbReference type="ARBA" id="ARBA00006475"/>
    </source>
</evidence>
<dbReference type="InterPro" id="IPR050931">
    <property type="entry name" value="Mito_Protein_Transport_Metaxin"/>
</dbReference>
<dbReference type="InterPro" id="IPR036282">
    <property type="entry name" value="Glutathione-S-Trfase_C_sf"/>
</dbReference>
<evidence type="ECO:0000313" key="5">
    <source>
        <dbReference type="Proteomes" id="UP000813423"/>
    </source>
</evidence>
<dbReference type="Pfam" id="PF17172">
    <property type="entry name" value="GST_N_4"/>
    <property type="match status" value="1"/>
</dbReference>
<accession>A0A229W4E4</accession>
<dbReference type="InterPro" id="IPR026928">
    <property type="entry name" value="FAX/IsoI-like"/>
</dbReference>
<dbReference type="EMBL" id="JAIBSC010000085">
    <property type="protein sequence ID" value="KAH1899477.1"/>
    <property type="molecule type" value="Genomic_DNA"/>
</dbReference>
<dbReference type="PANTHER" id="PTHR12289:SF41">
    <property type="entry name" value="FAILED AXON CONNECTIONS-RELATED"/>
    <property type="match status" value="1"/>
</dbReference>
<proteinExistence type="inferred from homology"/>
<sequence length="281" mass="31796">MPSPSPSSKITLYRGFPDQGQFIWSPFVTKLEARLRFAGLSYENRAGSIREAPRGKIPYLAIRKKPSPSPLGVSSDDNDNDDDVHVLADSTLIIKRLIEWGVLPDLNARLAPTERAQDLGLRALLEEKFYFYSSRERWTQNYYTMRDHVLASVPYPLRVVVGLLVYRNIAHTLHGQGTGRYTDDEIASFQREIWDCISQVLSAAKAKAAKNTTSDKNDELFWLLAGDEPTEADATLFGFIISTLVCTAGPQSQRLLKEYPVILEYASRIQERYFPDYVKLG</sequence>
<dbReference type="InterPro" id="IPR012336">
    <property type="entry name" value="Thioredoxin-like_fold"/>
</dbReference>
<evidence type="ECO:0000259" key="2">
    <source>
        <dbReference type="Pfam" id="PF17171"/>
    </source>
</evidence>
<feature type="domain" description="Metaxin glutathione S-transferase" evidence="2">
    <location>
        <begin position="225"/>
        <end position="269"/>
    </location>
</feature>
<dbReference type="SFLD" id="SFLDS00019">
    <property type="entry name" value="Glutathione_Transferase_(cytos"/>
    <property type="match status" value="1"/>
</dbReference>
<name>A0A229W4E4_ASPFM</name>
<feature type="domain" description="Thioredoxin-like fold" evidence="3">
    <location>
        <begin position="26"/>
        <end position="141"/>
    </location>
</feature>
<comment type="caution">
    <text evidence="4">The sequence shown here is derived from an EMBL/GenBank/DDBJ whole genome shotgun (WGS) entry which is preliminary data.</text>
</comment>
<dbReference type="GO" id="GO:0005737">
    <property type="term" value="C:cytoplasm"/>
    <property type="evidence" value="ECO:0007669"/>
    <property type="project" value="TreeGrafter"/>
</dbReference>
<dbReference type="InterPro" id="IPR033468">
    <property type="entry name" value="Metaxin_GST"/>
</dbReference>
<evidence type="ECO:0000259" key="3">
    <source>
        <dbReference type="Pfam" id="PF17172"/>
    </source>
</evidence>
<protein>
    <recommendedName>
        <fullName evidence="6">Glutathione S-transferase</fullName>
    </recommendedName>
</protein>
<reference evidence="4" key="1">
    <citation type="submission" date="2021-08" db="EMBL/GenBank/DDBJ databases">
        <title>Global Aspergillus fumigatus from environmental and clinical sources.</title>
        <authorList>
            <person name="Barber A."/>
            <person name="Sae-Ong T."/>
        </authorList>
    </citation>
    <scope>NUCLEOTIDE SEQUENCE</scope>
    <source>
        <strain evidence="4">NRZ-2016-071</strain>
    </source>
</reference>
<dbReference type="AlphaFoldDB" id="A0A229W4E4"/>
<gene>
    <name evidence="4" type="ORF">KXV57_009053</name>
</gene>
<dbReference type="SFLD" id="SFLDG01180">
    <property type="entry name" value="SUF1"/>
    <property type="match status" value="1"/>
</dbReference>
<evidence type="ECO:0000313" key="4">
    <source>
        <dbReference type="EMBL" id="KAH1899477.1"/>
    </source>
</evidence>
<dbReference type="PANTHER" id="PTHR12289">
    <property type="entry name" value="METAXIN RELATED"/>
    <property type="match status" value="1"/>
</dbReference>